<dbReference type="PANTHER" id="PTHR11528">
    <property type="entry name" value="HEAT SHOCK PROTEIN 90 FAMILY MEMBER"/>
    <property type="match status" value="1"/>
</dbReference>
<evidence type="ECO:0000256" key="1">
    <source>
        <dbReference type="ARBA" id="ARBA00004173"/>
    </source>
</evidence>
<accession>D1FP09</accession>
<dbReference type="Gene3D" id="3.40.50.11260">
    <property type="match status" value="1"/>
</dbReference>
<dbReference type="FunFam" id="1.20.120.790:FF:000004">
    <property type="entry name" value="Heat shock protein 75 kDa"/>
    <property type="match status" value="1"/>
</dbReference>
<dbReference type="FunFam" id="3.40.50.11260:FF:000004">
    <property type="entry name" value="Heat shock protein 75 mitochondrial"/>
    <property type="match status" value="1"/>
</dbReference>
<dbReference type="Pfam" id="PF00183">
    <property type="entry name" value="HSP90"/>
    <property type="match status" value="1"/>
</dbReference>
<organism evidence="9">
    <name type="scientific">Malo kingi</name>
    <dbReference type="NCBI Taxonomy" id="500532"/>
    <lineage>
        <taxon>Eukaryota</taxon>
        <taxon>Metazoa</taxon>
        <taxon>Cnidaria</taxon>
        <taxon>Cubozoa</taxon>
        <taxon>Carybdeida</taxon>
        <taxon>Carukiidae</taxon>
        <taxon>Malo</taxon>
    </lineage>
</organism>
<evidence type="ECO:0000256" key="6">
    <source>
        <dbReference type="ARBA" id="ARBA00023128"/>
    </source>
</evidence>
<comment type="similarity">
    <text evidence="2">Belongs to the heat shock protein 90 family.</text>
</comment>
<evidence type="ECO:0000256" key="4">
    <source>
        <dbReference type="ARBA" id="ARBA00022840"/>
    </source>
</evidence>
<sequence length="399" mass="45378">NTSDKPRYELIYKTDAPLNIRSLFYIPTSIPEMYAFGHIEPGVSLYSRKVLIQSKAASILPKWLRFVKGVVDSEDIPLNLSRELLQNSALIRKLSSILEGRIIRFLVDQMKRDRVKYEKFFKDFGLFIREGALTTESQDTKEEICKLLRFESSREKPGVQKNIQQYVSDMAPGQKNIFYLCAPSRELAESSPYYEALKGQDVEVLFTYDENDDIVLHGVKEFKKKPIVSAENFLTKSETKPAEESESMDDTPRLTEKDAKDLGTWLSNTLGREKVADVKVSQRLASHPAMITVPDMAAARRWLKFIKSGPNTEMLSYKYQILQPTLEINPSHELILSLNKIKDSNPDIAKLLAEQIFDNGLIAAGLMEDPREMVGRLNSLLAKTLEKVTQKTEDTATTD</sequence>
<dbReference type="InterPro" id="IPR037196">
    <property type="entry name" value="HSP90_C"/>
</dbReference>
<dbReference type="AlphaFoldDB" id="D1FP09"/>
<keyword evidence="4" id="KW-0067">ATP-binding</keyword>
<evidence type="ECO:0000256" key="7">
    <source>
        <dbReference type="ARBA" id="ARBA00023186"/>
    </source>
</evidence>
<dbReference type="Gene3D" id="1.20.120.790">
    <property type="entry name" value="Heat shock protein 90, C-terminal domain"/>
    <property type="match status" value="1"/>
</dbReference>
<evidence type="ECO:0000256" key="5">
    <source>
        <dbReference type="ARBA" id="ARBA00022946"/>
    </source>
</evidence>
<dbReference type="GO" id="GO:0005739">
    <property type="term" value="C:mitochondrion"/>
    <property type="evidence" value="ECO:0007669"/>
    <property type="project" value="UniProtKB-SubCell"/>
</dbReference>
<protein>
    <submittedName>
        <fullName evidence="9">HSP90-like ATPase protein</fullName>
    </submittedName>
</protein>
<dbReference type="GO" id="GO:0016887">
    <property type="term" value="F:ATP hydrolysis activity"/>
    <property type="evidence" value="ECO:0007669"/>
    <property type="project" value="InterPro"/>
</dbReference>
<feature type="region of interest" description="Disordered" evidence="8">
    <location>
        <begin position="236"/>
        <end position="255"/>
    </location>
</feature>
<dbReference type="InterPro" id="IPR020568">
    <property type="entry name" value="Ribosomal_Su5_D2-typ_SF"/>
</dbReference>
<comment type="subcellular location">
    <subcellularLocation>
        <location evidence="1">Mitochondrion</location>
    </subcellularLocation>
</comment>
<evidence type="ECO:0000256" key="2">
    <source>
        <dbReference type="ARBA" id="ARBA00008239"/>
    </source>
</evidence>
<dbReference type="InterPro" id="IPR001404">
    <property type="entry name" value="Hsp90_fam"/>
</dbReference>
<feature type="non-terminal residue" evidence="9">
    <location>
        <position position="1"/>
    </location>
</feature>
<dbReference type="FunFam" id="3.30.230.80:FF:000004">
    <property type="entry name" value="Heat shock protein 75 kDa"/>
    <property type="match status" value="1"/>
</dbReference>
<dbReference type="GO" id="GO:0005524">
    <property type="term" value="F:ATP binding"/>
    <property type="evidence" value="ECO:0007669"/>
    <property type="project" value="UniProtKB-KW"/>
</dbReference>
<dbReference type="GO" id="GO:0140662">
    <property type="term" value="F:ATP-dependent protein folding chaperone"/>
    <property type="evidence" value="ECO:0007669"/>
    <property type="project" value="InterPro"/>
</dbReference>
<dbReference type="SUPFAM" id="SSF54211">
    <property type="entry name" value="Ribosomal protein S5 domain 2-like"/>
    <property type="match status" value="1"/>
</dbReference>
<evidence type="ECO:0000256" key="8">
    <source>
        <dbReference type="SAM" id="MobiDB-lite"/>
    </source>
</evidence>
<keyword evidence="7" id="KW-0143">Chaperone</keyword>
<dbReference type="EMBL" id="EU878262">
    <property type="protein sequence ID" value="ACY74456.1"/>
    <property type="molecule type" value="mRNA"/>
</dbReference>
<dbReference type="GO" id="GO:0051082">
    <property type="term" value="F:unfolded protein binding"/>
    <property type="evidence" value="ECO:0007669"/>
    <property type="project" value="InterPro"/>
</dbReference>
<evidence type="ECO:0000313" key="9">
    <source>
        <dbReference type="EMBL" id="ACY74456.1"/>
    </source>
</evidence>
<name>D1FP09_9CNID</name>
<keyword evidence="3" id="KW-0547">Nucleotide-binding</keyword>
<evidence type="ECO:0000256" key="3">
    <source>
        <dbReference type="ARBA" id="ARBA00022741"/>
    </source>
</evidence>
<reference evidence="9" key="1">
    <citation type="thesis" date="2009" institute="James Cook University">
        <title>Molecular aspects of Carukia barnesi and Malo kingi cDNA expression libraries and screening by antibody probes.</title>
        <authorList>
            <person name="Avila-Soria G."/>
        </authorList>
    </citation>
    <scope>NUCLEOTIDE SEQUENCE</scope>
    <source>
        <tissue evidence="9">Whole jellyfish</tissue>
    </source>
</reference>
<keyword evidence="5" id="KW-0809">Transit peptide</keyword>
<proteinExistence type="evidence at transcript level"/>
<dbReference type="Gene3D" id="3.30.230.80">
    <property type="match status" value="1"/>
</dbReference>
<dbReference type="GO" id="GO:0070013">
    <property type="term" value="C:intracellular organelle lumen"/>
    <property type="evidence" value="ECO:0007669"/>
    <property type="project" value="UniProtKB-ARBA"/>
</dbReference>
<keyword evidence="6" id="KW-0496">Mitochondrion</keyword>
<dbReference type="SUPFAM" id="SSF110942">
    <property type="entry name" value="HSP90 C-terminal domain"/>
    <property type="match status" value="1"/>
</dbReference>